<name>A0A0B0PSK7_GOSAR</name>
<accession>A0A0B0PSK7</accession>
<proteinExistence type="predicted"/>
<dbReference type="AlphaFoldDB" id="A0A0B0PSK7"/>
<dbReference type="Proteomes" id="UP000032142">
    <property type="component" value="Unassembled WGS sequence"/>
</dbReference>
<protein>
    <submittedName>
        <fullName evidence="1">Uncharacterized protein</fullName>
    </submittedName>
</protein>
<evidence type="ECO:0000313" key="1">
    <source>
        <dbReference type="EMBL" id="KHG28020.1"/>
    </source>
</evidence>
<sequence length="59" mass="6890">MIKFVNFYYYTSRITKFGPIPGKSKISGLSQTSHLHFVIRSKLYVNNTTTLLLYVFELI</sequence>
<evidence type="ECO:0000313" key="2">
    <source>
        <dbReference type="Proteomes" id="UP000032142"/>
    </source>
</evidence>
<organism evidence="1 2">
    <name type="scientific">Gossypium arboreum</name>
    <name type="common">Tree cotton</name>
    <name type="synonym">Gossypium nanking</name>
    <dbReference type="NCBI Taxonomy" id="29729"/>
    <lineage>
        <taxon>Eukaryota</taxon>
        <taxon>Viridiplantae</taxon>
        <taxon>Streptophyta</taxon>
        <taxon>Embryophyta</taxon>
        <taxon>Tracheophyta</taxon>
        <taxon>Spermatophyta</taxon>
        <taxon>Magnoliopsida</taxon>
        <taxon>eudicotyledons</taxon>
        <taxon>Gunneridae</taxon>
        <taxon>Pentapetalae</taxon>
        <taxon>rosids</taxon>
        <taxon>malvids</taxon>
        <taxon>Malvales</taxon>
        <taxon>Malvaceae</taxon>
        <taxon>Malvoideae</taxon>
        <taxon>Gossypium</taxon>
    </lineage>
</organism>
<dbReference type="EMBL" id="KN443274">
    <property type="protein sequence ID" value="KHG28020.1"/>
    <property type="molecule type" value="Genomic_DNA"/>
</dbReference>
<gene>
    <name evidence="1" type="ORF">F383_07428</name>
</gene>
<reference evidence="2" key="1">
    <citation type="submission" date="2014-09" db="EMBL/GenBank/DDBJ databases">
        <authorList>
            <person name="Mudge J."/>
            <person name="Ramaraj T."/>
            <person name="Lindquist I.E."/>
            <person name="Bharti A.K."/>
            <person name="Sundararajan A."/>
            <person name="Cameron C.T."/>
            <person name="Woodward J.E."/>
            <person name="May G.D."/>
            <person name="Brubaker C."/>
            <person name="Broadhvest J."/>
            <person name="Wilkins T.A."/>
        </authorList>
    </citation>
    <scope>NUCLEOTIDE SEQUENCE</scope>
    <source>
        <strain evidence="2">cv. AKA8401</strain>
    </source>
</reference>
<keyword evidence="2" id="KW-1185">Reference proteome</keyword>